<reference evidence="1" key="1">
    <citation type="submission" date="2017-05" db="EMBL/GenBank/DDBJ databases">
        <title>The Genome Sequence of Enterococcus sp. 9E7_DIV0242.</title>
        <authorList>
            <consortium name="The Broad Institute Genomics Platform"/>
            <consortium name="The Broad Institute Genomic Center for Infectious Diseases"/>
            <person name="Earl A."/>
            <person name="Manson A."/>
            <person name="Schwartman J."/>
            <person name="Gilmore M."/>
            <person name="Abouelleil A."/>
            <person name="Cao P."/>
            <person name="Chapman S."/>
            <person name="Cusick C."/>
            <person name="Shea T."/>
            <person name="Young S."/>
            <person name="Neafsey D."/>
            <person name="Nusbaum C."/>
            <person name="Birren B."/>
        </authorList>
    </citation>
    <scope>NUCLEOTIDE SEQUENCE [LARGE SCALE GENOMIC DNA]</scope>
    <source>
        <strain evidence="1">9E7_DIV0242</strain>
    </source>
</reference>
<evidence type="ECO:0000313" key="1">
    <source>
        <dbReference type="EMBL" id="OTP06741.1"/>
    </source>
</evidence>
<dbReference type="EMBL" id="NGMM01000021">
    <property type="protein sequence ID" value="OTP06741.1"/>
    <property type="molecule type" value="Genomic_DNA"/>
</dbReference>
<sequence>MVKHGDKLQSKASTAVETEKIKKVAYELADQASRLDFIKNYLDLLSARDSSKMDHDSLISLHISLFSEGAMQNMAEMLDKISRSMDASASFLLDVIED</sequence>
<keyword evidence="3" id="KW-1185">Reference proteome</keyword>
<organism evidence="1">
    <name type="scientific">Candidatus Enterococcus clewellii</name>
    <dbReference type="NCBI Taxonomy" id="1834193"/>
    <lineage>
        <taxon>Bacteria</taxon>
        <taxon>Bacillati</taxon>
        <taxon>Bacillota</taxon>
        <taxon>Bacilli</taxon>
        <taxon>Lactobacillales</taxon>
        <taxon>Enterococcaceae</taxon>
        <taxon>Enterococcus</taxon>
    </lineage>
</organism>
<evidence type="ECO:0000313" key="2">
    <source>
        <dbReference type="EMBL" id="WYJ89867.1"/>
    </source>
</evidence>
<evidence type="ECO:0000313" key="3">
    <source>
        <dbReference type="Proteomes" id="UP000195141"/>
    </source>
</evidence>
<dbReference type="AlphaFoldDB" id="A0A242JVA4"/>
<dbReference type="Proteomes" id="UP000195141">
    <property type="component" value="Chromosome"/>
</dbReference>
<gene>
    <name evidence="2" type="ORF">A5888_001593</name>
    <name evidence="1" type="ORF">A5888_004196</name>
</gene>
<name>A0A242JVA4_9ENTE</name>
<proteinExistence type="predicted"/>
<accession>A0A242JVA4</accession>
<reference evidence="2" key="2">
    <citation type="submission" date="2017-05" db="EMBL/GenBank/DDBJ databases">
        <authorList>
            <consortium name="The Broad Institute Genomics Platform"/>
            <consortium name="The Broad Institute Genomic Center for Infectious Diseases"/>
            <person name="Earl A."/>
            <person name="Manson A."/>
            <person name="Schwartman J."/>
            <person name="Gilmore M."/>
            <person name="Abouelleil A."/>
            <person name="Cao P."/>
            <person name="Chapman S."/>
            <person name="Cusick C."/>
            <person name="Shea T."/>
            <person name="Young S."/>
            <person name="Neafsey D."/>
            <person name="Nusbaum C."/>
            <person name="Birren B."/>
        </authorList>
    </citation>
    <scope>NUCLEOTIDE SEQUENCE</scope>
    <source>
        <strain evidence="2">9E7_DIV0242</strain>
    </source>
</reference>
<dbReference type="EMBL" id="CP147247">
    <property type="protein sequence ID" value="WYJ89867.1"/>
    <property type="molecule type" value="Genomic_DNA"/>
</dbReference>
<dbReference type="RefSeq" id="WP_086351154.1">
    <property type="nucleotide sequence ID" value="NZ_CP147247.1"/>
</dbReference>
<protein>
    <submittedName>
        <fullName evidence="1">Uncharacterized protein</fullName>
    </submittedName>
</protein>
<reference evidence="2" key="3">
    <citation type="submission" date="2024-03" db="EMBL/GenBank/DDBJ databases">
        <title>The Genome Sequence of Enterococcus sp. DIV0242b.</title>
        <authorList>
            <consortium name="The Broad Institute Genomics Platform"/>
            <consortium name="The Broad Institute Microbial Omics Core"/>
            <consortium name="The Broad Institute Genomic Center for Infectious Diseases"/>
            <person name="Earl A."/>
            <person name="Manson A."/>
            <person name="Gilmore M."/>
            <person name="Schwartman J."/>
            <person name="Shea T."/>
            <person name="Abouelleil A."/>
            <person name="Cao P."/>
            <person name="Chapman S."/>
            <person name="Cusick C."/>
            <person name="Young S."/>
            <person name="Neafsey D."/>
            <person name="Nusbaum C."/>
            <person name="Birren B."/>
        </authorList>
    </citation>
    <scope>NUCLEOTIDE SEQUENCE</scope>
    <source>
        <strain evidence="2">9E7_DIV0242</strain>
    </source>
</reference>